<reference evidence="7" key="1">
    <citation type="submission" date="2021-03" db="EMBL/GenBank/DDBJ databases">
        <title>Alkalibacter marinus sp. nov., isolated from tidal flat sediment.</title>
        <authorList>
            <person name="Namirimu T."/>
            <person name="Yang J.-A."/>
            <person name="Yang S.-H."/>
            <person name="Kim Y.-J."/>
            <person name="Kwon K.K."/>
        </authorList>
    </citation>
    <scope>NUCLEOTIDE SEQUENCE</scope>
    <source>
        <strain evidence="7">ES005</strain>
    </source>
</reference>
<feature type="binding site" evidence="5">
    <location>
        <position position="19"/>
    </location>
    <ligand>
        <name>ATP</name>
        <dbReference type="ChEBI" id="CHEBI:30616"/>
    </ligand>
</feature>
<dbReference type="Proteomes" id="UP000663499">
    <property type="component" value="Chromosome"/>
</dbReference>
<dbReference type="InterPro" id="IPR004372">
    <property type="entry name" value="Ac/propionate_kinase"/>
</dbReference>
<keyword evidence="2 5" id="KW-0547">Nucleotide-binding</keyword>
<dbReference type="AlphaFoldDB" id="A0A974XFL0"/>
<name>A0A974XFL0_9FIRM</name>
<proteinExistence type="inferred from homology"/>
<dbReference type="InterPro" id="IPR043129">
    <property type="entry name" value="ATPase_NBD"/>
</dbReference>
<dbReference type="GO" id="GO:0005737">
    <property type="term" value="C:cytoplasm"/>
    <property type="evidence" value="ECO:0007669"/>
    <property type="project" value="UniProtKB-SubCell"/>
</dbReference>
<dbReference type="GO" id="GO:0000287">
    <property type="term" value="F:magnesium ion binding"/>
    <property type="evidence" value="ECO:0007669"/>
    <property type="project" value="UniProtKB-UniRule"/>
</dbReference>
<organism evidence="7 8">
    <name type="scientific">Alkalibacter rhizosphaerae</name>
    <dbReference type="NCBI Taxonomy" id="2815577"/>
    <lineage>
        <taxon>Bacteria</taxon>
        <taxon>Bacillati</taxon>
        <taxon>Bacillota</taxon>
        <taxon>Clostridia</taxon>
        <taxon>Eubacteriales</taxon>
        <taxon>Eubacteriaceae</taxon>
        <taxon>Alkalibacter</taxon>
    </lineage>
</organism>
<dbReference type="RefSeq" id="WP_207300293.1">
    <property type="nucleotide sequence ID" value="NZ_CP071444.1"/>
</dbReference>
<feature type="binding site" evidence="5">
    <location>
        <position position="12"/>
    </location>
    <ligand>
        <name>Mg(2+)</name>
        <dbReference type="ChEBI" id="CHEBI:18420"/>
    </ligand>
</feature>
<dbReference type="Gene3D" id="3.30.420.40">
    <property type="match status" value="2"/>
</dbReference>
<dbReference type="EMBL" id="CP071444">
    <property type="protein sequence ID" value="QSX08952.1"/>
    <property type="molecule type" value="Genomic_DNA"/>
</dbReference>
<dbReference type="PANTHER" id="PTHR21060">
    <property type="entry name" value="ACETATE KINASE"/>
    <property type="match status" value="1"/>
</dbReference>
<dbReference type="GO" id="GO:0006085">
    <property type="term" value="P:acetyl-CoA biosynthetic process"/>
    <property type="evidence" value="ECO:0007669"/>
    <property type="project" value="UniProtKB-UniRule"/>
</dbReference>
<feature type="site" description="Transition state stabilizer" evidence="5">
    <location>
        <position position="180"/>
    </location>
</feature>
<protein>
    <recommendedName>
        <fullName evidence="5">Acetate kinase</fullName>
        <ecNumber evidence="5">2.7.2.1</ecNumber>
    </recommendedName>
    <alternativeName>
        <fullName evidence="5">Acetokinase</fullName>
    </alternativeName>
</protein>
<dbReference type="InterPro" id="IPR000890">
    <property type="entry name" value="Aliphatic_acid_kin_short-chain"/>
</dbReference>
<sequence>MHDKSASILILNCGGSSIKCKLVDMPHYSILASIDIGRIGLPYGEVKIQSEKVNRDFQQHVSNHEEGIQIILDLLLGELSINKKEIDLIGHRIVHGGKMTGSTVVDKELIQYLVDISDLAPLHNPAHVAGILACGKILPGVRQIAVFDNAYHQSLSKAAASYAIPYGLAEKYGIRKYGFHGIAFRSMLQSSKKILASELKDKKIVLLMLGSGTTANASINGVSYDVSTGFTPHEGLIQSTRSGDTDAAVYTFLMRKEGWGPDQIDDLMNRQSGWLGMSGISSDLREIHDAAEKGNERGQVAIDALSHRIKKYIGAYAAVMGGIDLVAFGGGVGEHAWYAREKVCDGMEFLGIELDHEKNKKIKGSGVVSTQRSRTKVLITKVDEEEIIAMDTFKIGMK</sequence>
<comment type="cofactor">
    <cofactor evidence="5">
        <name>Mg(2+)</name>
        <dbReference type="ChEBI" id="CHEBI:18420"/>
    </cofactor>
    <cofactor evidence="5">
        <name>Mn(2+)</name>
        <dbReference type="ChEBI" id="CHEBI:29035"/>
    </cofactor>
    <text evidence="5">Mg(2+). Can also accept Mn(2+).</text>
</comment>
<keyword evidence="3 5" id="KW-0418">Kinase</keyword>
<feature type="binding site" evidence="5">
    <location>
        <position position="92"/>
    </location>
    <ligand>
        <name>substrate</name>
    </ligand>
</feature>
<keyword evidence="4 5" id="KW-0067">ATP-binding</keyword>
<keyword evidence="1 5" id="KW-0808">Transferase</keyword>
<comment type="similarity">
    <text evidence="5 6">Belongs to the acetokinase family.</text>
</comment>
<evidence type="ECO:0000256" key="6">
    <source>
        <dbReference type="RuleBase" id="RU003835"/>
    </source>
</evidence>
<evidence type="ECO:0000313" key="7">
    <source>
        <dbReference type="EMBL" id="QSX08952.1"/>
    </source>
</evidence>
<dbReference type="Pfam" id="PF00871">
    <property type="entry name" value="Acetate_kinase"/>
    <property type="match status" value="1"/>
</dbReference>
<comment type="subcellular location">
    <subcellularLocation>
        <location evidence="5">Cytoplasm</location>
    </subcellularLocation>
</comment>
<comment type="pathway">
    <text evidence="5">Metabolic intermediate biosynthesis; acetyl-CoA biosynthesis; acetyl-CoA from acetate: step 1/2.</text>
</comment>
<dbReference type="PANTHER" id="PTHR21060:SF15">
    <property type="entry name" value="ACETATE KINASE-RELATED"/>
    <property type="match status" value="1"/>
</dbReference>
<feature type="binding site" evidence="5">
    <location>
        <begin position="331"/>
        <end position="335"/>
    </location>
    <ligand>
        <name>ATP</name>
        <dbReference type="ChEBI" id="CHEBI:30616"/>
    </ligand>
</feature>
<dbReference type="NCBIfam" id="TIGR00016">
    <property type="entry name" value="ackA"/>
    <property type="match status" value="1"/>
</dbReference>
<dbReference type="GO" id="GO:0006083">
    <property type="term" value="P:acetate metabolic process"/>
    <property type="evidence" value="ECO:0007669"/>
    <property type="project" value="TreeGrafter"/>
</dbReference>
<evidence type="ECO:0000256" key="4">
    <source>
        <dbReference type="ARBA" id="ARBA00022840"/>
    </source>
</evidence>
<feature type="active site" description="Proton donor/acceptor" evidence="5">
    <location>
        <position position="148"/>
    </location>
</feature>
<keyword evidence="5" id="KW-0963">Cytoplasm</keyword>
<evidence type="ECO:0000256" key="2">
    <source>
        <dbReference type="ARBA" id="ARBA00022741"/>
    </source>
</evidence>
<feature type="site" description="Transition state stabilizer" evidence="5">
    <location>
        <position position="241"/>
    </location>
</feature>
<comment type="function">
    <text evidence="5">Catalyzes the formation of acetyl phosphate from acetate and ATP. Can also catalyze the reverse reaction.</text>
</comment>
<accession>A0A974XFL0</accession>
<gene>
    <name evidence="5" type="primary">ackA</name>
    <name evidence="7" type="ORF">J0B03_02405</name>
</gene>
<feature type="binding site" evidence="5">
    <location>
        <position position="384"/>
    </location>
    <ligand>
        <name>Mg(2+)</name>
        <dbReference type="ChEBI" id="CHEBI:18420"/>
    </ligand>
</feature>
<feature type="binding site" evidence="5">
    <location>
        <begin position="283"/>
        <end position="285"/>
    </location>
    <ligand>
        <name>ATP</name>
        <dbReference type="ChEBI" id="CHEBI:30616"/>
    </ligand>
</feature>
<dbReference type="EC" id="2.7.2.1" evidence="5"/>
<keyword evidence="5" id="KW-0479">Metal-binding</keyword>
<dbReference type="KEGG" id="alka:J0B03_02405"/>
<comment type="subunit">
    <text evidence="5">Homodimer.</text>
</comment>
<evidence type="ECO:0000313" key="8">
    <source>
        <dbReference type="Proteomes" id="UP000663499"/>
    </source>
</evidence>
<dbReference type="HAMAP" id="MF_00020">
    <property type="entry name" value="Acetate_kinase"/>
    <property type="match status" value="1"/>
</dbReference>
<evidence type="ECO:0000256" key="5">
    <source>
        <dbReference type="HAMAP-Rule" id="MF_00020"/>
    </source>
</evidence>
<dbReference type="GO" id="GO:0005524">
    <property type="term" value="F:ATP binding"/>
    <property type="evidence" value="ECO:0007669"/>
    <property type="project" value="UniProtKB-KW"/>
</dbReference>
<keyword evidence="5" id="KW-0460">Magnesium</keyword>
<comment type="caution">
    <text evidence="5">Lacks conserved residue(s) required for the propagation of feature annotation.</text>
</comment>
<dbReference type="PRINTS" id="PR00471">
    <property type="entry name" value="ACETATEKNASE"/>
</dbReference>
<keyword evidence="8" id="KW-1185">Reference proteome</keyword>
<evidence type="ECO:0000256" key="1">
    <source>
        <dbReference type="ARBA" id="ARBA00022679"/>
    </source>
</evidence>
<dbReference type="GO" id="GO:0008776">
    <property type="term" value="F:acetate kinase activity"/>
    <property type="evidence" value="ECO:0007669"/>
    <property type="project" value="UniProtKB-UniRule"/>
</dbReference>
<evidence type="ECO:0000256" key="3">
    <source>
        <dbReference type="ARBA" id="ARBA00022777"/>
    </source>
</evidence>
<comment type="catalytic activity">
    <reaction evidence="5">
        <text>acetate + ATP = acetyl phosphate + ADP</text>
        <dbReference type="Rhea" id="RHEA:11352"/>
        <dbReference type="ChEBI" id="CHEBI:22191"/>
        <dbReference type="ChEBI" id="CHEBI:30089"/>
        <dbReference type="ChEBI" id="CHEBI:30616"/>
        <dbReference type="ChEBI" id="CHEBI:456216"/>
        <dbReference type="EC" id="2.7.2.1"/>
    </reaction>
</comment>
<dbReference type="SUPFAM" id="SSF53067">
    <property type="entry name" value="Actin-like ATPase domain"/>
    <property type="match status" value="2"/>
</dbReference>
<dbReference type="PIRSF" id="PIRSF000722">
    <property type="entry name" value="Acetate_prop_kin"/>
    <property type="match status" value="1"/>
</dbReference>